<dbReference type="EMBL" id="JBHTLD010000600">
    <property type="protein sequence ID" value="MFD1188943.1"/>
    <property type="molecule type" value="Genomic_DNA"/>
</dbReference>
<evidence type="ECO:0000313" key="1">
    <source>
        <dbReference type="EMBL" id="MFD1188943.1"/>
    </source>
</evidence>
<reference evidence="2" key="1">
    <citation type="journal article" date="2019" name="Int. J. Syst. Evol. Microbiol.">
        <title>The Global Catalogue of Microorganisms (GCM) 10K type strain sequencing project: providing services to taxonomists for standard genome sequencing and annotation.</title>
        <authorList>
            <consortium name="The Broad Institute Genomics Platform"/>
            <consortium name="The Broad Institute Genome Sequencing Center for Infectious Disease"/>
            <person name="Wu L."/>
            <person name="Ma J."/>
        </authorList>
    </citation>
    <scope>NUCLEOTIDE SEQUENCE [LARGE SCALE GENOMIC DNA]</scope>
    <source>
        <strain evidence="2">JCM 31319</strain>
    </source>
</reference>
<accession>A0ABW3SWA9</accession>
<dbReference type="Gene3D" id="3.40.800.10">
    <property type="entry name" value="Ureohydrolase domain"/>
    <property type="match status" value="1"/>
</dbReference>
<gene>
    <name evidence="1" type="ORF">ACFQ2O_22715</name>
</gene>
<organism evidence="1 2">
    <name type="scientific">Pontibacter rugosus</name>
    <dbReference type="NCBI Taxonomy" id="1745966"/>
    <lineage>
        <taxon>Bacteria</taxon>
        <taxon>Pseudomonadati</taxon>
        <taxon>Bacteroidota</taxon>
        <taxon>Cytophagia</taxon>
        <taxon>Cytophagales</taxon>
        <taxon>Hymenobacteraceae</taxon>
        <taxon>Pontibacter</taxon>
    </lineage>
</organism>
<proteinExistence type="predicted"/>
<name>A0ABW3SWA9_9BACT</name>
<dbReference type="InterPro" id="IPR023696">
    <property type="entry name" value="Ureohydrolase_dom_sf"/>
</dbReference>
<evidence type="ECO:0000313" key="2">
    <source>
        <dbReference type="Proteomes" id="UP001597094"/>
    </source>
</evidence>
<dbReference type="SUPFAM" id="SSF52768">
    <property type="entry name" value="Arginase/deacetylase"/>
    <property type="match status" value="1"/>
</dbReference>
<protein>
    <submittedName>
        <fullName evidence="1">Arginase</fullName>
    </submittedName>
</protein>
<comment type="caution">
    <text evidence="1">The sequence shown here is derived from an EMBL/GenBank/DDBJ whole genome shotgun (WGS) entry which is preliminary data.</text>
</comment>
<feature type="non-terminal residue" evidence="1">
    <location>
        <position position="1"/>
    </location>
</feature>
<dbReference type="Proteomes" id="UP001597094">
    <property type="component" value="Unassembled WGS sequence"/>
</dbReference>
<sequence>LCRALLENDRVVCFEMVEINPTLDSENTMAQNAFDILEAATDAIQNRLRLAEVVSR</sequence>
<keyword evidence="2" id="KW-1185">Reference proteome</keyword>